<sequence>MTSTNMDSINKSVAAFKQLDIDDRLAALALIYQEVASAVPADALQASPQVSGLVAKIQELSQERQVDALRDLLPATRNDQNETTLDPNPSKALTELVSGNNTVATGEYGSMPTESKLAFWYQVAQKLGNGIVGIPSDYSPSAKVTELLNSLKSLDTDQKVSFLTQALS</sequence>
<gene>
    <name evidence="3" type="ORF">BWI75_10600</name>
</gene>
<dbReference type="PROSITE" id="PS51773">
    <property type="entry name" value="OCP_N"/>
    <property type="match status" value="1"/>
</dbReference>
<proteinExistence type="inferred from homology"/>
<keyword evidence="1" id="KW-0157">Chromophore</keyword>
<evidence type="ECO:0000313" key="4">
    <source>
        <dbReference type="Proteomes" id="UP000441797"/>
    </source>
</evidence>
<dbReference type="AlphaFoldDB" id="A0A6N8FUK4"/>
<keyword evidence="1" id="KW-0042">Antenna complex</keyword>
<comment type="caution">
    <text evidence="3">The sequence shown here is derived from an EMBL/GenBank/DDBJ whole genome shotgun (WGS) entry which is preliminary data.</text>
</comment>
<dbReference type="Proteomes" id="UP000441797">
    <property type="component" value="Unassembled WGS sequence"/>
</dbReference>
<dbReference type="RefSeq" id="WP_105217958.1">
    <property type="nucleotide sequence ID" value="NZ_CAWNSU010000056.1"/>
</dbReference>
<dbReference type="GO" id="GO:0030089">
    <property type="term" value="C:phycobilisome"/>
    <property type="evidence" value="ECO:0007669"/>
    <property type="project" value="UniProtKB-UniRule"/>
</dbReference>
<keyword evidence="1" id="KW-0605">Phycobilisome</keyword>
<dbReference type="EMBL" id="NAPY01000014">
    <property type="protein sequence ID" value="MUL36783.1"/>
    <property type="molecule type" value="Genomic_DNA"/>
</dbReference>
<dbReference type="SUPFAM" id="SSF81930">
    <property type="entry name" value="Orange carotenoid protein, N-terminal domain"/>
    <property type="match status" value="2"/>
</dbReference>
<evidence type="ECO:0000313" key="3">
    <source>
        <dbReference type="EMBL" id="MUL36783.1"/>
    </source>
</evidence>
<name>A0A6N8FUK4_9CHRO</name>
<keyword evidence="1" id="KW-0793">Thylakoid</keyword>
<dbReference type="GO" id="GO:0031404">
    <property type="term" value="F:chloride ion binding"/>
    <property type="evidence" value="ECO:0007669"/>
    <property type="project" value="InterPro"/>
</dbReference>
<evidence type="ECO:0000259" key="2">
    <source>
        <dbReference type="PROSITE" id="PS51773"/>
    </source>
</evidence>
<dbReference type="Pfam" id="PF09150">
    <property type="entry name" value="Carot_N"/>
    <property type="match status" value="2"/>
</dbReference>
<comment type="similarity">
    <text evidence="1">Belongs to the orange carotenoid-binding protein family.</text>
</comment>
<accession>A0A6N8FUK4</accession>
<evidence type="ECO:0000256" key="1">
    <source>
        <dbReference type="PROSITE-ProRule" id="PRU01109"/>
    </source>
</evidence>
<protein>
    <submittedName>
        <fullName evidence="3">Orange carotenoid-binding protein</fullName>
    </submittedName>
</protein>
<keyword evidence="4" id="KW-1185">Reference proteome</keyword>
<dbReference type="Gene3D" id="1.10.2090.10">
    <property type="entry name" value="Orange carotenoid-binding protein, N-terminal domain"/>
    <property type="match status" value="2"/>
</dbReference>
<dbReference type="InterPro" id="IPR015233">
    <property type="entry name" value="Orange_carotenoid-bd_N"/>
</dbReference>
<reference evidence="3 4" key="1">
    <citation type="journal article" date="2019" name="Front. Microbiol.">
        <title>Genomic Features for Desiccation Tolerance and Sugar Biosynthesis in the Extremophile Gloeocapsopsis sp. UTEX B3054.</title>
        <authorList>
            <person name="Urrejola C."/>
            <person name="Alcorta J."/>
            <person name="Salas L."/>
            <person name="Vasquez M."/>
            <person name="Polz M.F."/>
            <person name="Vicuna R."/>
            <person name="Diez B."/>
        </authorList>
    </citation>
    <scope>NUCLEOTIDE SEQUENCE [LARGE SCALE GENOMIC DNA]</scope>
    <source>
        <strain evidence="3 4">1H9</strain>
    </source>
</reference>
<keyword evidence="1" id="KW-0472">Membrane</keyword>
<organism evidence="3 4">
    <name type="scientific">Gloeocapsopsis dulcis AAB1 = 1H9</name>
    <dbReference type="NCBI Taxonomy" id="1433147"/>
    <lineage>
        <taxon>Bacteria</taxon>
        <taxon>Bacillati</taxon>
        <taxon>Cyanobacteriota</taxon>
        <taxon>Cyanophyceae</taxon>
        <taxon>Oscillatoriophycideae</taxon>
        <taxon>Chroococcales</taxon>
        <taxon>Chroococcaceae</taxon>
        <taxon>Gloeocapsopsis</taxon>
        <taxon>Gloeocapsopsis dulcis</taxon>
    </lineage>
</organism>
<dbReference type="OrthoDB" id="531081at2"/>
<dbReference type="InterPro" id="IPR036917">
    <property type="entry name" value="Orange_carotenoid-bd_N_sf"/>
</dbReference>
<feature type="domain" description="OCP N-terminal" evidence="2">
    <location>
        <begin position="6"/>
        <end position="168"/>
    </location>
</feature>
<dbReference type="GO" id="GO:0016037">
    <property type="term" value="P:light absorption"/>
    <property type="evidence" value="ECO:0007669"/>
    <property type="project" value="UniProtKB-UniRule"/>
</dbReference>